<protein>
    <recommendedName>
        <fullName evidence="6">GntR family transcriptional regulator</fullName>
    </recommendedName>
</protein>
<gene>
    <name evidence="4" type="ORF">GTW09_01545</name>
</gene>
<dbReference type="InterPro" id="IPR036388">
    <property type="entry name" value="WH-like_DNA-bd_sf"/>
</dbReference>
<reference evidence="4 5" key="1">
    <citation type="submission" date="2020-01" db="EMBL/GenBank/DDBJ databases">
        <title>Genomes of bacteria type strains.</title>
        <authorList>
            <person name="Chen J."/>
            <person name="Zhu S."/>
            <person name="Yang J."/>
        </authorList>
    </citation>
    <scope>NUCLEOTIDE SEQUENCE [LARGE SCALE GENOMIC DNA]</scope>
    <source>
        <strain evidence="4 5">LMG 22958</strain>
    </source>
</reference>
<proteinExistence type="inferred from homology"/>
<dbReference type="Proteomes" id="UP000478837">
    <property type="component" value="Unassembled WGS sequence"/>
</dbReference>
<dbReference type="PANTHER" id="PTHR37296">
    <property type="entry name" value="CONSERVED VIRULENCE FACTOR B"/>
    <property type="match status" value="1"/>
</dbReference>
<dbReference type="Pfam" id="PF13509">
    <property type="entry name" value="S1_2"/>
    <property type="match status" value="1"/>
</dbReference>
<dbReference type="Pfam" id="PF17783">
    <property type="entry name" value="WHD_CvfB"/>
    <property type="match status" value="1"/>
</dbReference>
<dbReference type="InterPro" id="IPR040764">
    <property type="entry name" value="CvfB_WH"/>
</dbReference>
<dbReference type="InterPro" id="IPR039566">
    <property type="entry name" value="CvfB_S1_st"/>
</dbReference>
<comment type="caution">
    <text evidence="4">The sequence shown here is derived from an EMBL/GenBank/DDBJ whole genome shotgun (WGS) entry which is preliminary data.</text>
</comment>
<comment type="similarity">
    <text evidence="1">Belongs to the CvfB family.</text>
</comment>
<name>A0A6L9MQ74_9ALTE</name>
<evidence type="ECO:0000313" key="4">
    <source>
        <dbReference type="EMBL" id="NDW20217.1"/>
    </source>
</evidence>
<feature type="domain" description="Conserved virulence factor B first S1" evidence="2">
    <location>
        <begin position="66"/>
        <end position="112"/>
    </location>
</feature>
<dbReference type="InterPro" id="IPR014464">
    <property type="entry name" value="CvfB_fam"/>
</dbReference>
<dbReference type="PANTHER" id="PTHR37296:SF1">
    <property type="entry name" value="CONSERVED VIRULENCE FACTOR B"/>
    <property type="match status" value="1"/>
</dbReference>
<dbReference type="Gene3D" id="1.10.10.10">
    <property type="entry name" value="Winged helix-like DNA-binding domain superfamily/Winged helix DNA-binding domain"/>
    <property type="match status" value="1"/>
</dbReference>
<evidence type="ECO:0000313" key="5">
    <source>
        <dbReference type="Proteomes" id="UP000478837"/>
    </source>
</evidence>
<feature type="domain" description="Conserved virulence factor B-like winged helix" evidence="3">
    <location>
        <begin position="266"/>
        <end position="323"/>
    </location>
</feature>
<dbReference type="AlphaFoldDB" id="A0A6L9MQ74"/>
<organism evidence="4 5">
    <name type="scientific">Alteromonas hispanica</name>
    <dbReference type="NCBI Taxonomy" id="315421"/>
    <lineage>
        <taxon>Bacteria</taxon>
        <taxon>Pseudomonadati</taxon>
        <taxon>Pseudomonadota</taxon>
        <taxon>Gammaproteobacteria</taxon>
        <taxon>Alteromonadales</taxon>
        <taxon>Alteromonadaceae</taxon>
        <taxon>Alteromonas/Salinimonas group</taxon>
        <taxon>Alteromonas</taxon>
    </lineage>
</organism>
<evidence type="ECO:0000256" key="1">
    <source>
        <dbReference type="PIRNR" id="PIRNR012524"/>
    </source>
</evidence>
<sequence>MINIGKINTLRVVAQYPFGYALAALERSENTVADEAESKVFQDNGAQDNGYESDRHDSISSAANFDSQAYTLGANDTVTLPLDEVTTPLETNAEIEVFVATDQRGEAYATVKKPLIQVGEVKVLKAVSATNFGAFFDWGLDNDLLVPDDYQAEPVSAGMNYVVHTFFDNKTQRILGATKLHYFLKESSAYLNEGDSVECLVYAKTDLGFKVVINEKNLGLIFHSDAFKPLKVGQATSGVIKTIREDGKIDVVLQRIDKSARDELQQAILDDLDAHGGISTLTDKSAPNDIYSHFNVSKAAYKKALGALYKQKKITISADAIRLNKND</sequence>
<dbReference type="RefSeq" id="WP_071979084.1">
    <property type="nucleotide sequence ID" value="NZ_JAAAWP010000001.1"/>
</dbReference>
<accession>A0A6L9MQ74</accession>
<dbReference type="EMBL" id="JAAAWP010000001">
    <property type="protein sequence ID" value="NDW20217.1"/>
    <property type="molecule type" value="Genomic_DNA"/>
</dbReference>
<dbReference type="InterPro" id="IPR012340">
    <property type="entry name" value="NA-bd_OB-fold"/>
</dbReference>
<dbReference type="Gene3D" id="2.40.50.140">
    <property type="entry name" value="Nucleic acid-binding proteins"/>
    <property type="match status" value="1"/>
</dbReference>
<evidence type="ECO:0000259" key="3">
    <source>
        <dbReference type="Pfam" id="PF17783"/>
    </source>
</evidence>
<evidence type="ECO:0008006" key="6">
    <source>
        <dbReference type="Google" id="ProtNLM"/>
    </source>
</evidence>
<evidence type="ECO:0000259" key="2">
    <source>
        <dbReference type="Pfam" id="PF13509"/>
    </source>
</evidence>
<keyword evidence="5" id="KW-1185">Reference proteome</keyword>
<dbReference type="PIRSF" id="PIRSF012524">
    <property type="entry name" value="YitL_S1"/>
    <property type="match status" value="1"/>
</dbReference>